<dbReference type="OMA" id="HNLADCF"/>
<keyword evidence="3" id="KW-0378">Hydrolase</keyword>
<dbReference type="Pfam" id="PF06888">
    <property type="entry name" value="Put_Phosphatase"/>
    <property type="match status" value="1"/>
</dbReference>
<evidence type="ECO:0000256" key="4">
    <source>
        <dbReference type="ARBA" id="ARBA00022842"/>
    </source>
</evidence>
<accession>A0A1Q9DPG6</accession>
<dbReference type="Proteomes" id="UP000186817">
    <property type="component" value="Unassembled WGS sequence"/>
</dbReference>
<organism evidence="8 9">
    <name type="scientific">Symbiodinium microadriaticum</name>
    <name type="common">Dinoflagellate</name>
    <name type="synonym">Zooxanthella microadriatica</name>
    <dbReference type="NCBI Taxonomy" id="2951"/>
    <lineage>
        <taxon>Eukaryota</taxon>
        <taxon>Sar</taxon>
        <taxon>Alveolata</taxon>
        <taxon>Dinophyceae</taxon>
        <taxon>Suessiales</taxon>
        <taxon>Symbiodiniaceae</taxon>
        <taxon>Symbiodinium</taxon>
    </lineage>
</organism>
<dbReference type="OrthoDB" id="10267182at2759"/>
<feature type="active site" description="Nucleophile" evidence="5">
    <location>
        <position position="19"/>
    </location>
</feature>
<dbReference type="PANTHER" id="PTHR20889">
    <property type="entry name" value="PHOSPHATASE, ORPHAN 1, 2"/>
    <property type="match status" value="1"/>
</dbReference>
<evidence type="ECO:0000313" key="9">
    <source>
        <dbReference type="Proteomes" id="UP000186817"/>
    </source>
</evidence>
<feature type="binding site" evidence="7">
    <location>
        <position position="21"/>
    </location>
    <ligand>
        <name>Mg(2+)</name>
        <dbReference type="ChEBI" id="CHEBI:18420"/>
    </ligand>
</feature>
<comment type="cofactor">
    <cofactor evidence="1 7">
        <name>Mg(2+)</name>
        <dbReference type="ChEBI" id="CHEBI:18420"/>
    </cofactor>
</comment>
<feature type="active site" description="Proton donor" evidence="5">
    <location>
        <position position="21"/>
    </location>
</feature>
<keyword evidence="4 7" id="KW-0460">Magnesium</keyword>
<sequence>MTAPLKAASAPLRRLLVWDYDWSLINTNSDTFVVEKLRPELMARFDSPCSGGWTALMDRQMKVPVFEENLLAVRRAAEAEAAQIVLSDANTVFIEAFLQSAGLRSCFSEIITNAAEFNSDGCLRVRPFHEGPPHGCPLCPDNLCKGLVLRRLLADYQPQRVLYVGDGGGDFCPACELRKEDVLLCRAPPSPPLTRFGLKRRLEGPPEVKQDGSAAKVVARVTEWQSGEDVLAAITDFLV</sequence>
<dbReference type="GO" id="GO:0046872">
    <property type="term" value="F:metal ion binding"/>
    <property type="evidence" value="ECO:0007669"/>
    <property type="project" value="UniProtKB-KW"/>
</dbReference>
<dbReference type="InterPro" id="IPR023214">
    <property type="entry name" value="HAD_sf"/>
</dbReference>
<evidence type="ECO:0000256" key="2">
    <source>
        <dbReference type="ARBA" id="ARBA00022723"/>
    </source>
</evidence>
<gene>
    <name evidence="8" type="ORF">AK812_SmicGene20672</name>
</gene>
<evidence type="ECO:0000256" key="7">
    <source>
        <dbReference type="PIRSR" id="PIRSR031051-3"/>
    </source>
</evidence>
<protein>
    <submittedName>
        <fullName evidence="8">Inorganic pyrophosphatase 3</fullName>
    </submittedName>
</protein>
<dbReference type="NCBIfam" id="TIGR01489">
    <property type="entry name" value="DKMTPPase-SF"/>
    <property type="match status" value="1"/>
</dbReference>
<evidence type="ECO:0000313" key="8">
    <source>
        <dbReference type="EMBL" id="OLP97057.1"/>
    </source>
</evidence>
<dbReference type="NCBIfam" id="TIGR01488">
    <property type="entry name" value="HAD-SF-IB"/>
    <property type="match status" value="1"/>
</dbReference>
<dbReference type="AlphaFoldDB" id="A0A1Q9DPG6"/>
<dbReference type="InterPro" id="IPR036412">
    <property type="entry name" value="HAD-like_sf"/>
</dbReference>
<dbReference type="Gene3D" id="3.40.50.1000">
    <property type="entry name" value="HAD superfamily/HAD-like"/>
    <property type="match status" value="1"/>
</dbReference>
<dbReference type="PIRSF" id="PIRSF031051">
    <property type="entry name" value="PyrdxlP_Pase_PHOSPHO2"/>
    <property type="match status" value="1"/>
</dbReference>
<keyword evidence="2 7" id="KW-0479">Metal-binding</keyword>
<dbReference type="SUPFAM" id="SSF56784">
    <property type="entry name" value="HAD-like"/>
    <property type="match status" value="1"/>
</dbReference>
<dbReference type="InterPro" id="IPR006384">
    <property type="entry name" value="HAD_hydro_PyrdxlP_Pase-like"/>
</dbReference>
<dbReference type="PANTHER" id="PTHR20889:SF12">
    <property type="entry name" value="LP01149P"/>
    <property type="match status" value="1"/>
</dbReference>
<feature type="binding site" evidence="7">
    <location>
        <position position="166"/>
    </location>
    <ligand>
        <name>Mg(2+)</name>
        <dbReference type="ChEBI" id="CHEBI:18420"/>
    </ligand>
</feature>
<proteinExistence type="predicted"/>
<evidence type="ECO:0000256" key="6">
    <source>
        <dbReference type="PIRSR" id="PIRSR031051-2"/>
    </source>
</evidence>
<dbReference type="GO" id="GO:0016791">
    <property type="term" value="F:phosphatase activity"/>
    <property type="evidence" value="ECO:0007669"/>
    <property type="project" value="InterPro"/>
</dbReference>
<dbReference type="InterPro" id="IPR016965">
    <property type="entry name" value="Pase_PHOSPHO-typ"/>
</dbReference>
<keyword evidence="9" id="KW-1185">Reference proteome</keyword>
<evidence type="ECO:0000256" key="3">
    <source>
        <dbReference type="ARBA" id="ARBA00022801"/>
    </source>
</evidence>
<dbReference type="EMBL" id="LSRX01000447">
    <property type="protein sequence ID" value="OLP97057.1"/>
    <property type="molecule type" value="Genomic_DNA"/>
</dbReference>
<feature type="binding site" evidence="7">
    <location>
        <position position="19"/>
    </location>
    <ligand>
        <name>Mg(2+)</name>
        <dbReference type="ChEBI" id="CHEBI:18420"/>
    </ligand>
</feature>
<feature type="binding site" evidence="6">
    <location>
        <position position="88"/>
    </location>
    <ligand>
        <name>substrate</name>
    </ligand>
</feature>
<comment type="caution">
    <text evidence="8">The sequence shown here is derived from an EMBL/GenBank/DDBJ whole genome shotgun (WGS) entry which is preliminary data.</text>
</comment>
<evidence type="ECO:0000256" key="1">
    <source>
        <dbReference type="ARBA" id="ARBA00001946"/>
    </source>
</evidence>
<feature type="binding site" evidence="6">
    <location>
        <position position="30"/>
    </location>
    <ligand>
        <name>substrate</name>
    </ligand>
</feature>
<reference evidence="8 9" key="1">
    <citation type="submission" date="2016-02" db="EMBL/GenBank/DDBJ databases">
        <title>Genome analysis of coral dinoflagellate symbionts highlights evolutionary adaptations to a symbiotic lifestyle.</title>
        <authorList>
            <person name="Aranda M."/>
            <person name="Li Y."/>
            <person name="Liew Y.J."/>
            <person name="Baumgarten S."/>
            <person name="Simakov O."/>
            <person name="Wilson M."/>
            <person name="Piel J."/>
            <person name="Ashoor H."/>
            <person name="Bougouffa S."/>
            <person name="Bajic V.B."/>
            <person name="Ryu T."/>
            <person name="Ravasi T."/>
            <person name="Bayer T."/>
            <person name="Micklem G."/>
            <person name="Kim H."/>
            <person name="Bhak J."/>
            <person name="Lajeunesse T.C."/>
            <person name="Voolstra C.R."/>
        </authorList>
    </citation>
    <scope>NUCLEOTIDE SEQUENCE [LARGE SCALE GENOMIC DNA]</scope>
    <source>
        <strain evidence="8 9">CCMP2467</strain>
    </source>
</reference>
<evidence type="ECO:0000256" key="5">
    <source>
        <dbReference type="PIRSR" id="PIRSR031051-1"/>
    </source>
</evidence>
<name>A0A1Q9DPG6_SYMMI</name>